<keyword evidence="4 6" id="KW-1133">Transmembrane helix</keyword>
<dbReference type="RefSeq" id="XP_016642387.1">
    <property type="nucleotide sequence ID" value="XM_016788071.1"/>
</dbReference>
<dbReference type="OrthoDB" id="2131401at2759"/>
<dbReference type="KEGG" id="sapo:SAPIO_CDS5824"/>
<name>A0A084G5H6_PSEDA</name>
<dbReference type="OMA" id="FPMQGGL"/>
<reference evidence="7 8" key="1">
    <citation type="journal article" date="2014" name="Genome Announc.">
        <title>Draft genome sequence of the pathogenic fungus Scedosporium apiospermum.</title>
        <authorList>
            <person name="Vandeputte P."/>
            <person name="Ghamrawi S."/>
            <person name="Rechenmann M."/>
            <person name="Iltis A."/>
            <person name="Giraud S."/>
            <person name="Fleury M."/>
            <person name="Thornton C."/>
            <person name="Delhaes L."/>
            <person name="Meyer W."/>
            <person name="Papon N."/>
            <person name="Bouchara J.P."/>
        </authorList>
    </citation>
    <scope>NUCLEOTIDE SEQUENCE [LARGE SCALE GENOMIC DNA]</scope>
    <source>
        <strain evidence="7 8">IHEM 14462</strain>
    </source>
</reference>
<gene>
    <name evidence="7" type="ORF">SAPIO_CDS5824</name>
</gene>
<sequence length="140" mass="15739">MIHHQPPPGYTTPPFPSLTWEILDPTERKERSLFYISDIWRFTLLWTLIIYAIFHLASASIAVVMHGHKRSAWKYLWIVPVAYLFVAGAQGLVAGSVVGLMLGAVYNAGYFSMSPWIPFAWGWINVLVLVISSFSIQGGL</sequence>
<dbReference type="VEuPathDB" id="FungiDB:SAPIO_CDS5824"/>
<feature type="transmembrane region" description="Helical" evidence="6">
    <location>
        <begin position="116"/>
        <end position="136"/>
    </location>
</feature>
<keyword evidence="3 6" id="KW-0812">Transmembrane</keyword>
<evidence type="ECO:0000313" key="7">
    <source>
        <dbReference type="EMBL" id="KEZ42588.1"/>
    </source>
</evidence>
<keyword evidence="5 6" id="KW-0472">Membrane</keyword>
<keyword evidence="8" id="KW-1185">Reference proteome</keyword>
<dbReference type="GeneID" id="27724896"/>
<dbReference type="HOGENOM" id="CLU_071343_1_0_1"/>
<dbReference type="AlphaFoldDB" id="A0A084G5H6"/>
<evidence type="ECO:0000256" key="2">
    <source>
        <dbReference type="ARBA" id="ARBA00006325"/>
    </source>
</evidence>
<accession>A0A084G5H6</accession>
<feature type="transmembrane region" description="Helical" evidence="6">
    <location>
        <begin position="39"/>
        <end position="64"/>
    </location>
</feature>
<evidence type="ECO:0000256" key="5">
    <source>
        <dbReference type="ARBA" id="ARBA00023136"/>
    </source>
</evidence>
<dbReference type="EMBL" id="JOWA01000099">
    <property type="protein sequence ID" value="KEZ42588.1"/>
    <property type="molecule type" value="Genomic_DNA"/>
</dbReference>
<dbReference type="InterPro" id="IPR019334">
    <property type="entry name" value="TMEM170A/B/YPR153W-like"/>
</dbReference>
<evidence type="ECO:0000313" key="8">
    <source>
        <dbReference type="Proteomes" id="UP000028545"/>
    </source>
</evidence>
<dbReference type="Pfam" id="PF10190">
    <property type="entry name" value="Tmemb_170"/>
    <property type="match status" value="1"/>
</dbReference>
<evidence type="ECO:0000256" key="1">
    <source>
        <dbReference type="ARBA" id="ARBA00004141"/>
    </source>
</evidence>
<protein>
    <submittedName>
        <fullName evidence="7">Integral membrane protein</fullName>
    </submittedName>
</protein>
<organism evidence="7 8">
    <name type="scientific">Pseudallescheria apiosperma</name>
    <name type="common">Scedosporium apiospermum</name>
    <dbReference type="NCBI Taxonomy" id="563466"/>
    <lineage>
        <taxon>Eukaryota</taxon>
        <taxon>Fungi</taxon>
        <taxon>Dikarya</taxon>
        <taxon>Ascomycota</taxon>
        <taxon>Pezizomycotina</taxon>
        <taxon>Sordariomycetes</taxon>
        <taxon>Hypocreomycetidae</taxon>
        <taxon>Microascales</taxon>
        <taxon>Microascaceae</taxon>
        <taxon>Scedosporium</taxon>
    </lineage>
</organism>
<dbReference type="Proteomes" id="UP000028545">
    <property type="component" value="Unassembled WGS sequence"/>
</dbReference>
<feature type="transmembrane region" description="Helical" evidence="6">
    <location>
        <begin position="76"/>
        <end position="104"/>
    </location>
</feature>
<comment type="similarity">
    <text evidence="2">Belongs to the TMEM170 family.</text>
</comment>
<dbReference type="GO" id="GO:0016020">
    <property type="term" value="C:membrane"/>
    <property type="evidence" value="ECO:0007669"/>
    <property type="project" value="UniProtKB-SubCell"/>
</dbReference>
<proteinExistence type="inferred from homology"/>
<evidence type="ECO:0000256" key="3">
    <source>
        <dbReference type="ARBA" id="ARBA00022692"/>
    </source>
</evidence>
<comment type="caution">
    <text evidence="7">The sequence shown here is derived from an EMBL/GenBank/DDBJ whole genome shotgun (WGS) entry which is preliminary data.</text>
</comment>
<dbReference type="PANTHER" id="PTHR22779">
    <property type="entry name" value="SD17342P"/>
    <property type="match status" value="1"/>
</dbReference>
<evidence type="ECO:0000256" key="4">
    <source>
        <dbReference type="ARBA" id="ARBA00022989"/>
    </source>
</evidence>
<evidence type="ECO:0000256" key="6">
    <source>
        <dbReference type="SAM" id="Phobius"/>
    </source>
</evidence>
<dbReference type="PANTHER" id="PTHR22779:SF6">
    <property type="entry name" value="SD17342P"/>
    <property type="match status" value="1"/>
</dbReference>
<comment type="subcellular location">
    <subcellularLocation>
        <location evidence="1">Membrane</location>
        <topology evidence="1">Multi-pass membrane protein</topology>
    </subcellularLocation>
</comment>